<feature type="transmembrane region" description="Helical" evidence="1">
    <location>
        <begin position="135"/>
        <end position="158"/>
    </location>
</feature>
<feature type="transmembrane region" description="Helical" evidence="1">
    <location>
        <begin position="51"/>
        <end position="71"/>
    </location>
</feature>
<sequence length="580" mass="62693">MLGRIAGIGRGLAHNAASGLQRFPVPALLIVAFSIASNLEAGSIDGFDRSLRFLTALPFAAMAGLIVALAAEVQGWGRLIGLLLSMLTAGCVGAIVFFVDVSPYQLAGLSSAMVFAVPLAPFVRHGGSGEFWSFGLWAAVGLVVAFLSACVFLVGLYAIVEMIRTLFDTDLFENADRYVLVTGLTLVAPLIALGRVPEVSPSPVISSSDDRLAKAIRPLFDWILAPLVWLAALVLHAYIIRTLLLGGLEASEARWLLFVFCSLALMLRIGADPFAPTSATSTRLFHRYWVGVTIAPIATLAVSQWREVDVWGLTPSTYYSALWIATFAGIILIQIVPRARGDIRWMVAIPMTAMIASSFGPWSMIASVERSQTSALRALSVDVWRTGDSRRRAEIRERLAILEDVGGMDAVRSALPAQLVADKHLDGSMSSLSVLLQALGWDSPAEQPTLIRSFRAPQGQAVSLTGYDLALIDLQTGSGEEQTGRGRLELESDGRRLAIHFEGRADHVETGLLLRRLIELGVSVAEPLVLDLGTENGRGIRLYVTRANYERQTPRLTALTATLLIRADQWRVSPGAEPAR</sequence>
<dbReference type="RefSeq" id="WP_058633516.1">
    <property type="nucleotide sequence ID" value="NZ_LDPZ01000004.1"/>
</dbReference>
<accession>A0A175RDH0</accession>
<feature type="transmembrane region" description="Helical" evidence="1">
    <location>
        <begin position="343"/>
        <end position="364"/>
    </location>
</feature>
<keyword evidence="1" id="KW-0812">Transmembrane</keyword>
<feature type="transmembrane region" description="Helical" evidence="1">
    <location>
        <begin position="317"/>
        <end position="336"/>
    </location>
</feature>
<evidence type="ECO:0000256" key="1">
    <source>
        <dbReference type="SAM" id="Phobius"/>
    </source>
</evidence>
<feature type="transmembrane region" description="Helical" evidence="1">
    <location>
        <begin position="78"/>
        <end position="98"/>
    </location>
</feature>
<evidence type="ECO:0000313" key="3">
    <source>
        <dbReference type="Proteomes" id="UP000078272"/>
    </source>
</evidence>
<gene>
    <name evidence="2" type="ORF">NS226_01815</name>
</gene>
<evidence type="ECO:0008006" key="4">
    <source>
        <dbReference type="Google" id="ProtNLM"/>
    </source>
</evidence>
<evidence type="ECO:0000313" key="2">
    <source>
        <dbReference type="EMBL" id="KTQ98288.1"/>
    </source>
</evidence>
<name>A0A175RDH0_9HYPH</name>
<feature type="transmembrane region" description="Helical" evidence="1">
    <location>
        <begin position="104"/>
        <end position="123"/>
    </location>
</feature>
<feature type="transmembrane region" description="Helical" evidence="1">
    <location>
        <begin position="255"/>
        <end position="275"/>
    </location>
</feature>
<dbReference type="PATRIC" id="fig|401562.3.peg.3244"/>
<comment type="caution">
    <text evidence="2">The sequence shown here is derived from an EMBL/GenBank/DDBJ whole genome shotgun (WGS) entry which is preliminary data.</text>
</comment>
<proteinExistence type="predicted"/>
<keyword evidence="1" id="KW-0472">Membrane</keyword>
<feature type="transmembrane region" description="Helical" evidence="1">
    <location>
        <begin position="219"/>
        <end position="240"/>
    </location>
</feature>
<dbReference type="OrthoDB" id="9812996at2"/>
<feature type="transmembrane region" description="Helical" evidence="1">
    <location>
        <begin position="287"/>
        <end position="305"/>
    </location>
</feature>
<protein>
    <recommendedName>
        <fullName evidence="4">DUF4153 domain-containing protein</fullName>
    </recommendedName>
</protein>
<dbReference type="Proteomes" id="UP000078272">
    <property type="component" value="Unassembled WGS sequence"/>
</dbReference>
<dbReference type="STRING" id="401562.NS365_00150"/>
<dbReference type="AlphaFoldDB" id="A0A175RDH0"/>
<dbReference type="EMBL" id="LDPZ01000004">
    <property type="protein sequence ID" value="KTQ98288.1"/>
    <property type="molecule type" value="Genomic_DNA"/>
</dbReference>
<organism evidence="2 3">
    <name type="scientific">Aureimonas ureilytica</name>
    <dbReference type="NCBI Taxonomy" id="401562"/>
    <lineage>
        <taxon>Bacteria</taxon>
        <taxon>Pseudomonadati</taxon>
        <taxon>Pseudomonadota</taxon>
        <taxon>Alphaproteobacteria</taxon>
        <taxon>Hyphomicrobiales</taxon>
        <taxon>Aurantimonadaceae</taxon>
        <taxon>Aureimonas</taxon>
    </lineage>
</organism>
<keyword evidence="1" id="KW-1133">Transmembrane helix</keyword>
<reference evidence="2 3" key="1">
    <citation type="journal article" date="2016" name="Front. Microbiol.">
        <title>Genomic Resource of Rice Seed Associated Bacteria.</title>
        <authorList>
            <person name="Midha S."/>
            <person name="Bansal K."/>
            <person name="Sharma S."/>
            <person name="Kumar N."/>
            <person name="Patil P.P."/>
            <person name="Chaudhry V."/>
            <person name="Patil P.B."/>
        </authorList>
    </citation>
    <scope>NUCLEOTIDE SEQUENCE [LARGE SCALE GENOMIC DNA]</scope>
    <source>
        <strain evidence="2 3">NS226</strain>
    </source>
</reference>